<evidence type="ECO:0000313" key="6">
    <source>
        <dbReference type="EMBL" id="EGI76043.1"/>
    </source>
</evidence>
<reference evidence="6 7" key="1">
    <citation type="journal article" date="2011" name="EMBO J.">
        <title>Structural diversity of bacterial flagellar motors.</title>
        <authorList>
            <person name="Chen S."/>
            <person name="Beeby M."/>
            <person name="Murphy G.E."/>
            <person name="Leadbetter J.R."/>
            <person name="Hendrixson D.R."/>
            <person name="Briegel A."/>
            <person name="Li Z."/>
            <person name="Shi J."/>
            <person name="Tocheva E.I."/>
            <person name="Muller A."/>
            <person name="Dobro M.J."/>
            <person name="Jensen G.J."/>
        </authorList>
    </citation>
    <scope>NUCLEOTIDE SEQUENCE [LARGE SCALE GENOMIC DNA]</scope>
    <source>
        <strain evidence="6 7">ATCC 19624</strain>
    </source>
</reference>
<dbReference type="PANTHER" id="PTHR31609:SF1">
    <property type="entry name" value="CARBOHYDRATE DEACETYLASE"/>
    <property type="match status" value="1"/>
</dbReference>
<comment type="caution">
    <text evidence="6">The sequence shown here is derived from an EMBL/GenBank/DDBJ whole genome shotgun (WGS) entry which is preliminary data.</text>
</comment>
<protein>
    <recommendedName>
        <fullName evidence="8">YdjC family protein</fullName>
    </recommendedName>
</protein>
<dbReference type="Gene3D" id="3.20.20.370">
    <property type="entry name" value="Glycoside hydrolase/deacetylase"/>
    <property type="match status" value="1"/>
</dbReference>
<dbReference type="InterPro" id="IPR006879">
    <property type="entry name" value="YdjC-like"/>
</dbReference>
<dbReference type="AlphaFoldDB" id="F3KW47"/>
<accession>F3KW47</accession>
<name>F3KW47_9BURK</name>
<dbReference type="EMBL" id="AEGR01000082">
    <property type="protein sequence ID" value="EGI76043.1"/>
    <property type="molecule type" value="Genomic_DNA"/>
</dbReference>
<keyword evidence="5" id="KW-0119">Carbohydrate metabolism</keyword>
<sequence length="287" mass="31222">MIPIAVCADDYAQNTAISAGILDLLDKKALSAASCFSTAPSWREQAAPALRERLEQRVDTPLRADVGLHFNLTEGFGGAAAASLNGLILRSLSGDLKRPSLQTMIQTALQRQLDAFEQGLGRAPDFIDGHQHVHQLRGVREVMLKVLARRYAPEGTAGLRGPRPWIRNTTRANGRWHGKAQVLELLGGRALSKELSRLGWPSNHGFAGVYGFDQPDYGACFAQWLKAAQPGMLIMCHPASATPAKHADPDPIAAQRPVEYRYFNSSAYPEALRAAGVQLQRLTALLP</sequence>
<dbReference type="GO" id="GO:0019213">
    <property type="term" value="F:deacetylase activity"/>
    <property type="evidence" value="ECO:0007669"/>
    <property type="project" value="TreeGrafter"/>
</dbReference>
<proteinExistence type="predicted"/>
<evidence type="ECO:0000256" key="5">
    <source>
        <dbReference type="ARBA" id="ARBA00023277"/>
    </source>
</evidence>
<evidence type="ECO:0000256" key="4">
    <source>
        <dbReference type="ARBA" id="ARBA00022842"/>
    </source>
</evidence>
<evidence type="ECO:0000313" key="7">
    <source>
        <dbReference type="Proteomes" id="UP000016368"/>
    </source>
</evidence>
<dbReference type="OrthoDB" id="5295855at2"/>
<evidence type="ECO:0000256" key="3">
    <source>
        <dbReference type="ARBA" id="ARBA00022801"/>
    </source>
</evidence>
<organism evidence="6 7">
    <name type="scientific">Hylemonella gracilis ATCC 19624</name>
    <dbReference type="NCBI Taxonomy" id="887062"/>
    <lineage>
        <taxon>Bacteria</taxon>
        <taxon>Pseudomonadati</taxon>
        <taxon>Pseudomonadota</taxon>
        <taxon>Betaproteobacteria</taxon>
        <taxon>Burkholderiales</taxon>
        <taxon>Comamonadaceae</taxon>
        <taxon>Hylemonella</taxon>
    </lineage>
</organism>
<evidence type="ECO:0000256" key="1">
    <source>
        <dbReference type="ARBA" id="ARBA00001946"/>
    </source>
</evidence>
<dbReference type="PANTHER" id="PTHR31609">
    <property type="entry name" value="YDJC DEACETYLASE FAMILY MEMBER"/>
    <property type="match status" value="1"/>
</dbReference>
<dbReference type="Pfam" id="PF04794">
    <property type="entry name" value="YdjC"/>
    <property type="match status" value="1"/>
</dbReference>
<dbReference type="eggNOG" id="COG3394">
    <property type="taxonomic scope" value="Bacteria"/>
</dbReference>
<dbReference type="Proteomes" id="UP000016368">
    <property type="component" value="Unassembled WGS sequence"/>
</dbReference>
<keyword evidence="3" id="KW-0378">Hydrolase</keyword>
<dbReference type="CDD" id="cd10807">
    <property type="entry name" value="YdjC_like_3"/>
    <property type="match status" value="1"/>
</dbReference>
<keyword evidence="7" id="KW-1185">Reference proteome</keyword>
<dbReference type="STRING" id="887062.HGR_13424"/>
<keyword evidence="2" id="KW-0479">Metal-binding</keyword>
<comment type="cofactor">
    <cofactor evidence="1">
        <name>Mg(2+)</name>
        <dbReference type="ChEBI" id="CHEBI:18420"/>
    </cofactor>
</comment>
<dbReference type="GO" id="GO:0046872">
    <property type="term" value="F:metal ion binding"/>
    <property type="evidence" value="ECO:0007669"/>
    <property type="project" value="UniProtKB-KW"/>
</dbReference>
<dbReference type="GO" id="GO:0016787">
    <property type="term" value="F:hydrolase activity"/>
    <property type="evidence" value="ECO:0007669"/>
    <property type="project" value="UniProtKB-KW"/>
</dbReference>
<evidence type="ECO:0008006" key="8">
    <source>
        <dbReference type="Google" id="ProtNLM"/>
    </source>
</evidence>
<dbReference type="RefSeq" id="WP_006298779.1">
    <property type="nucleotide sequence ID" value="NZ_AEGR01000082.1"/>
</dbReference>
<evidence type="ECO:0000256" key="2">
    <source>
        <dbReference type="ARBA" id="ARBA00022723"/>
    </source>
</evidence>
<gene>
    <name evidence="6" type="ORF">HGR_13424</name>
</gene>
<keyword evidence="4" id="KW-0460">Magnesium</keyword>
<dbReference type="SUPFAM" id="SSF88713">
    <property type="entry name" value="Glycoside hydrolase/deacetylase"/>
    <property type="match status" value="1"/>
</dbReference>
<dbReference type="GO" id="GO:0005975">
    <property type="term" value="P:carbohydrate metabolic process"/>
    <property type="evidence" value="ECO:0007669"/>
    <property type="project" value="InterPro"/>
</dbReference>
<dbReference type="InterPro" id="IPR011330">
    <property type="entry name" value="Glyco_hydro/deAcase_b/a-brl"/>
</dbReference>